<evidence type="ECO:0000259" key="4">
    <source>
        <dbReference type="Pfam" id="PF05592"/>
    </source>
</evidence>
<evidence type="ECO:0000313" key="8">
    <source>
        <dbReference type="EMBL" id="RAQ28734.1"/>
    </source>
</evidence>
<accession>A0A328UHP6</accession>
<keyword evidence="9" id="KW-1185">Reference proteome</keyword>
<protein>
    <recommendedName>
        <fullName evidence="2">alpha-L-rhamnosidase</fullName>
        <ecNumber evidence="2">3.2.1.40</ecNumber>
    </recommendedName>
</protein>
<dbReference type="PANTHER" id="PTHR33307">
    <property type="entry name" value="ALPHA-RHAMNOSIDASE (EUROFUNG)"/>
    <property type="match status" value="1"/>
</dbReference>
<evidence type="ECO:0000256" key="3">
    <source>
        <dbReference type="ARBA" id="ARBA00022801"/>
    </source>
</evidence>
<evidence type="ECO:0000313" key="9">
    <source>
        <dbReference type="Proteomes" id="UP000249377"/>
    </source>
</evidence>
<name>A0A328UHP6_9FIRM</name>
<dbReference type="InterPro" id="IPR035398">
    <property type="entry name" value="Bac_rhamnosid_C"/>
</dbReference>
<dbReference type="EC" id="3.2.1.40" evidence="2"/>
<feature type="domain" description="Alpha-L-rhamnosidase concanavalin-like" evidence="4">
    <location>
        <begin position="216"/>
        <end position="323"/>
    </location>
</feature>
<dbReference type="InterPro" id="IPR012341">
    <property type="entry name" value="6hp_glycosidase-like_sf"/>
</dbReference>
<feature type="domain" description="Bacterial alpha-L-rhamnosidase N-terminal" evidence="5">
    <location>
        <begin position="36"/>
        <end position="204"/>
    </location>
</feature>
<dbReference type="PANTHER" id="PTHR33307:SF6">
    <property type="entry name" value="ALPHA-RHAMNOSIDASE (EUROFUNG)-RELATED"/>
    <property type="match status" value="1"/>
</dbReference>
<dbReference type="Pfam" id="PF08531">
    <property type="entry name" value="Bac_rhamnosid_N"/>
    <property type="match status" value="1"/>
</dbReference>
<dbReference type="InterPro" id="IPR008902">
    <property type="entry name" value="Rhamnosid_concanavalin"/>
</dbReference>
<dbReference type="AlphaFoldDB" id="A0A328UHP6"/>
<evidence type="ECO:0000256" key="1">
    <source>
        <dbReference type="ARBA" id="ARBA00001445"/>
    </source>
</evidence>
<evidence type="ECO:0000256" key="2">
    <source>
        <dbReference type="ARBA" id="ARBA00012652"/>
    </source>
</evidence>
<feature type="domain" description="Alpha-L-rhamnosidase six-hairpin glycosidase" evidence="6">
    <location>
        <begin position="329"/>
        <end position="659"/>
    </location>
</feature>
<dbReference type="Proteomes" id="UP000249377">
    <property type="component" value="Unassembled WGS sequence"/>
</dbReference>
<evidence type="ECO:0000259" key="5">
    <source>
        <dbReference type="Pfam" id="PF08531"/>
    </source>
</evidence>
<dbReference type="Pfam" id="PF17390">
    <property type="entry name" value="Bac_rhamnosid_C"/>
    <property type="match status" value="1"/>
</dbReference>
<evidence type="ECO:0000259" key="7">
    <source>
        <dbReference type="Pfam" id="PF17390"/>
    </source>
</evidence>
<dbReference type="InterPro" id="IPR008928">
    <property type="entry name" value="6-hairpin_glycosidase_sf"/>
</dbReference>
<dbReference type="InterPro" id="IPR035396">
    <property type="entry name" value="Bac_rhamnosid6H"/>
</dbReference>
<comment type="catalytic activity">
    <reaction evidence="1">
        <text>Hydrolysis of terminal non-reducing alpha-L-rhamnose residues in alpha-L-rhamnosides.</text>
        <dbReference type="EC" id="3.2.1.40"/>
    </reaction>
</comment>
<dbReference type="SUPFAM" id="SSF48208">
    <property type="entry name" value="Six-hairpin glycosidases"/>
    <property type="match status" value="1"/>
</dbReference>
<dbReference type="Pfam" id="PF05592">
    <property type="entry name" value="Bac_rhamnosid"/>
    <property type="match status" value="1"/>
</dbReference>
<dbReference type="GO" id="GO:0005975">
    <property type="term" value="P:carbohydrate metabolic process"/>
    <property type="evidence" value="ECO:0007669"/>
    <property type="project" value="InterPro"/>
</dbReference>
<dbReference type="GO" id="GO:0030596">
    <property type="term" value="F:alpha-L-rhamnosidase activity"/>
    <property type="evidence" value="ECO:0007669"/>
    <property type="project" value="UniProtKB-EC"/>
</dbReference>
<dbReference type="InterPro" id="IPR016007">
    <property type="entry name" value="Alpha_rhamnosid"/>
</dbReference>
<dbReference type="EMBL" id="QLYR01000004">
    <property type="protein sequence ID" value="RAQ28734.1"/>
    <property type="molecule type" value="Genomic_DNA"/>
</dbReference>
<proteinExistence type="predicted"/>
<comment type="caution">
    <text evidence="8">The sequence shown here is derived from an EMBL/GenBank/DDBJ whole genome shotgun (WGS) entry which is preliminary data.</text>
</comment>
<dbReference type="Gene3D" id="1.50.10.10">
    <property type="match status" value="1"/>
</dbReference>
<dbReference type="RefSeq" id="WP_112332657.1">
    <property type="nucleotide sequence ID" value="NZ_QLYR01000004.1"/>
</dbReference>
<organism evidence="8 9">
    <name type="scientific">Hydrogeniiclostridium mannosilyticum</name>
    <dbReference type="NCBI Taxonomy" id="2764322"/>
    <lineage>
        <taxon>Bacteria</taxon>
        <taxon>Bacillati</taxon>
        <taxon>Bacillota</taxon>
        <taxon>Clostridia</taxon>
        <taxon>Eubacteriales</taxon>
        <taxon>Acutalibacteraceae</taxon>
        <taxon>Hydrogeniiclostridium</taxon>
    </lineage>
</organism>
<dbReference type="Gene3D" id="2.60.420.10">
    <property type="entry name" value="Maltose phosphorylase, domain 3"/>
    <property type="match status" value="1"/>
</dbReference>
<evidence type="ECO:0000259" key="6">
    <source>
        <dbReference type="Pfam" id="PF17389"/>
    </source>
</evidence>
<reference evidence="8 9" key="1">
    <citation type="submission" date="2018-06" db="EMBL/GenBank/DDBJ databases">
        <title>Noncontiguous genome sequence of Ruminococcaceae bacterium ASD2818.</title>
        <authorList>
            <person name="Chaplin A.V."/>
            <person name="Sokolova S.R."/>
            <person name="Kochetkova T.O."/>
            <person name="Goltsov A.Y."/>
            <person name="Trofimov D.Y."/>
            <person name="Efimov B.A."/>
        </authorList>
    </citation>
    <scope>NUCLEOTIDE SEQUENCE [LARGE SCALE GENOMIC DNA]</scope>
    <source>
        <strain evidence="8 9">ASD2818</strain>
    </source>
</reference>
<keyword evidence="3" id="KW-0378">Hydrolase</keyword>
<dbReference type="Gene3D" id="2.60.120.260">
    <property type="entry name" value="Galactose-binding domain-like"/>
    <property type="match status" value="2"/>
</dbReference>
<feature type="domain" description="Alpha-L-rhamnosidase C-terminal" evidence="7">
    <location>
        <begin position="667"/>
        <end position="726"/>
    </location>
</feature>
<sequence length="754" mass="85132">MKFSKQFISATKEMCGLYHFVAAPYLRRSFALAQLPKKAELTICGLGFYELYINGEQVTKGLLSPYISNPDDLLYYDSYDLAPYLQVGENVIGLQLGNGMQNAFGGYVWDFEKAAWRSAPKVALCMEITGVDGTEAEFEADESFRCAPSPIYYDDLRMGERYDARAEIPGWNLPGFDDSGWERAFFSEAPRGEARLCEARPIKAWKELKPIAVWQEDDAYIYDFGENAAGLCRLDINGEAGQTVQMVFGEYIKDGKFYFDNIRFVRPEYENMPLYIQMDQYTCKGGGKETYLPRFTYHGFRYVKVTGITEAQAKPELLTYVVMNTELHERGSFRCSDEVLNQLQSMTRVATLANFYHFPTDCPHREKNGWTADAALSAEHALLNLDPDVNYAEWMRNIRKAMGDNGSVPGIVPTGGWGTLWGNGPAWDCVLVVLPYFLYQLRGDLSVARESAAAFLRYAHYLTTRRDEKGLIAFGLGDWCAPSDPPHSPLVFTDSVTAMDICRKMAVLFDAMDMQPQKEFCENIAASLREAVRTHLLDRETMTFIGGCQTSQAMGIYYDVLDEEEKPQAFQVLLEKIEEHREHIDCGVLGARVLFHVLSDFGEVDLAYRVMTQPDAPSYGNWVARGETALAEDFYTEEQGVNSRNHHFFGDISAWFIKALCGIRLNPAFKGVDTFAIQPHFPQALSFAEGYHEGPLGKIEVRWEKTEDGRHIRFDLKAPQEMQGDFILSDGWVFEDGSSSCPAGSGCYLLRRAG</sequence>
<gene>
    <name evidence="8" type="ORF">DPQ25_08040</name>
</gene>
<dbReference type="InterPro" id="IPR013737">
    <property type="entry name" value="Bac_rhamnosid_N"/>
</dbReference>
<dbReference type="Pfam" id="PF17389">
    <property type="entry name" value="Bac_rhamnosid6H"/>
    <property type="match status" value="1"/>
</dbReference>